<evidence type="ECO:0000313" key="2">
    <source>
        <dbReference type="EMBL" id="KJY55028.1"/>
    </source>
</evidence>
<sequence>MKHKYFRTILCSAAILFSFTTLTTLTVTKAESTDTAKPAAVSPATDPGMTVTPAKRFSKEGYVFKLARNATVYHEVNDFVSHTSKPFGKSWVKKMADKNIKFKITEFGTGRVELVAHIVDQSGKNQGWVTFFNGDLYNIYAKRKALQPLIKAELKVMDSQFEGKKPSLIQTKNEAKKLHGQNKKIANKSIKEIKDWFADKGDLSYTQYPSLLVGK</sequence>
<accession>A0A0F4L9R4</accession>
<evidence type="ECO:0000256" key="1">
    <source>
        <dbReference type="SAM" id="SignalP"/>
    </source>
</evidence>
<dbReference type="HOGENOM" id="CLU_1293001_0_0_9"/>
<evidence type="ECO:0000313" key="3">
    <source>
        <dbReference type="Proteomes" id="UP000033533"/>
    </source>
</evidence>
<keyword evidence="1" id="KW-0732">Signal</keyword>
<proteinExistence type="predicted"/>
<comment type="caution">
    <text evidence="2">The sequence shown here is derived from an EMBL/GenBank/DDBJ whole genome shotgun (WGS) entry which is preliminary data.</text>
</comment>
<reference evidence="2 3" key="1">
    <citation type="submission" date="2014-12" db="EMBL/GenBank/DDBJ databases">
        <title>Comparative genomics of the lactic acid bacteria isolated from the honey bee gut.</title>
        <authorList>
            <person name="Ellegaard K.M."/>
            <person name="Tamarit D."/>
            <person name="Javelind E."/>
            <person name="Olofsson T."/>
            <person name="Andersson S.G."/>
            <person name="Vasquez A."/>
        </authorList>
    </citation>
    <scope>NUCLEOTIDE SEQUENCE [LARGE SCALE GENOMIC DNA]</scope>
    <source>
        <strain evidence="2 3">Biut2</strain>
    </source>
</reference>
<feature type="signal peptide" evidence="1">
    <location>
        <begin position="1"/>
        <end position="23"/>
    </location>
</feature>
<dbReference type="Proteomes" id="UP000033533">
    <property type="component" value="Unassembled WGS sequence"/>
</dbReference>
<protein>
    <submittedName>
        <fullName evidence="2">Uncharacterized protein</fullName>
    </submittedName>
</protein>
<dbReference type="OrthoDB" id="2315365at2"/>
<dbReference type="RefSeq" id="WP_045928431.1">
    <property type="nucleotide sequence ID" value="NZ_JBHSZS010000002.1"/>
</dbReference>
<dbReference type="EMBL" id="JXBY01000021">
    <property type="protein sequence ID" value="KJY55028.1"/>
    <property type="molecule type" value="Genomic_DNA"/>
</dbReference>
<organism evidence="2 3">
    <name type="scientific">Lactobacillus kullabergensis</name>
    <dbReference type="NCBI Taxonomy" id="1218493"/>
    <lineage>
        <taxon>Bacteria</taxon>
        <taxon>Bacillati</taxon>
        <taxon>Bacillota</taxon>
        <taxon>Bacilli</taxon>
        <taxon>Lactobacillales</taxon>
        <taxon>Lactobacillaceae</taxon>
        <taxon>Lactobacillus</taxon>
    </lineage>
</organism>
<name>A0A0F4L9R4_9LACO</name>
<feature type="chain" id="PRO_5039693893" evidence="1">
    <location>
        <begin position="24"/>
        <end position="215"/>
    </location>
</feature>
<dbReference type="AlphaFoldDB" id="A0A0F4L9R4"/>
<dbReference type="PATRIC" id="fig|1218493.3.peg.1463"/>
<gene>
    <name evidence="2" type="ORF">JF76_14010</name>
</gene>